<dbReference type="Gene3D" id="3.30.420.80">
    <property type="entry name" value="Ribosomal protein S11"/>
    <property type="match status" value="1"/>
</dbReference>
<keyword evidence="6 7" id="KW-0687">Ribonucleoprotein</keyword>
<sequence>MSSKRNEKWGVVHIFSSYNNTLIHITDISGAETIARTSGGMFVKADRMESSPYAAMRAATAAAEMARDKGITAIHIKVRAPGGSGPRTPGPGAQAAIRAFARFGFRIERIEEVTPVPHDGTRRPGGRRGRRV</sequence>
<dbReference type="GO" id="GO:0003735">
    <property type="term" value="F:structural constituent of ribosome"/>
    <property type="evidence" value="ECO:0007669"/>
    <property type="project" value="UniProtKB-UniRule"/>
</dbReference>
<evidence type="ECO:0000256" key="5">
    <source>
        <dbReference type="ARBA" id="ARBA00022980"/>
    </source>
</evidence>
<evidence type="ECO:0000256" key="3">
    <source>
        <dbReference type="ARBA" id="ARBA00022730"/>
    </source>
</evidence>
<dbReference type="SUPFAM" id="SSF53137">
    <property type="entry name" value="Translational machinery components"/>
    <property type="match status" value="1"/>
</dbReference>
<protein>
    <recommendedName>
        <fullName evidence="7">Small ribosomal subunit protein uS11</fullName>
    </recommendedName>
</protein>
<gene>
    <name evidence="7" type="primary">rps11</name>
    <name evidence="9" type="ORF">AC478_00775</name>
</gene>
<accession>A0A0M0BV37</accession>
<dbReference type="Pfam" id="PF00411">
    <property type="entry name" value="Ribosomal_S11"/>
    <property type="match status" value="1"/>
</dbReference>
<dbReference type="Proteomes" id="UP000054016">
    <property type="component" value="Unassembled WGS sequence"/>
</dbReference>
<reference evidence="10" key="1">
    <citation type="submission" date="2015-06" db="EMBL/GenBank/DDBJ databases">
        <title>New insights into the roles of widespread benthic archaea in carbon and nitrogen cycling.</title>
        <authorList>
            <person name="Lazar C.S."/>
            <person name="Baker B.J."/>
            <person name="Seitz K.W."/>
            <person name="Hyde A.S."/>
            <person name="Dick G.J."/>
            <person name="Hinrichs K.-U."/>
            <person name="Teske A.P."/>
        </authorList>
    </citation>
    <scope>NUCLEOTIDE SEQUENCE [LARGE SCALE GENOMIC DNA]</scope>
</reference>
<keyword evidence="3 7" id="KW-0699">rRNA-binding</keyword>
<comment type="function">
    <text evidence="7">Located on the platform of the 30S subunit.</text>
</comment>
<dbReference type="InterPro" id="IPR001971">
    <property type="entry name" value="Ribosomal_uS11"/>
</dbReference>
<organism evidence="9 10">
    <name type="scientific">miscellaneous Crenarchaeota group-1 archaeon SG8-32-3</name>
    <dbReference type="NCBI Taxonomy" id="1685125"/>
    <lineage>
        <taxon>Archaea</taxon>
        <taxon>Candidatus Bathyarchaeota</taxon>
        <taxon>MCG-1</taxon>
    </lineage>
</organism>
<dbReference type="EMBL" id="LFWV01000007">
    <property type="protein sequence ID" value="KON32235.1"/>
    <property type="molecule type" value="Genomic_DNA"/>
</dbReference>
<dbReference type="GO" id="GO:0006412">
    <property type="term" value="P:translation"/>
    <property type="evidence" value="ECO:0007669"/>
    <property type="project" value="UniProtKB-UniRule"/>
</dbReference>
<evidence type="ECO:0000256" key="6">
    <source>
        <dbReference type="ARBA" id="ARBA00023274"/>
    </source>
</evidence>
<feature type="region of interest" description="Disordered" evidence="8">
    <location>
        <begin position="113"/>
        <end position="132"/>
    </location>
</feature>
<dbReference type="GO" id="GO:1990904">
    <property type="term" value="C:ribonucleoprotein complex"/>
    <property type="evidence" value="ECO:0007669"/>
    <property type="project" value="UniProtKB-KW"/>
</dbReference>
<dbReference type="GO" id="GO:0019843">
    <property type="term" value="F:rRNA binding"/>
    <property type="evidence" value="ECO:0007669"/>
    <property type="project" value="UniProtKB-UniRule"/>
</dbReference>
<evidence type="ECO:0000313" key="9">
    <source>
        <dbReference type="EMBL" id="KON32235.1"/>
    </source>
</evidence>
<evidence type="ECO:0000256" key="7">
    <source>
        <dbReference type="HAMAP-Rule" id="MF_01310"/>
    </source>
</evidence>
<keyword evidence="5 7" id="KW-0689">Ribosomal protein</keyword>
<evidence type="ECO:0000256" key="2">
    <source>
        <dbReference type="ARBA" id="ARBA00011458"/>
    </source>
</evidence>
<dbReference type="PANTHER" id="PTHR11759">
    <property type="entry name" value="40S RIBOSOMAL PROTEIN S14/30S RIBOSOMAL PROTEIN S11"/>
    <property type="match status" value="1"/>
</dbReference>
<dbReference type="InterPro" id="IPR019961">
    <property type="entry name" value="Ribosomal_uS11_archaeal"/>
</dbReference>
<evidence type="ECO:0000256" key="1">
    <source>
        <dbReference type="ARBA" id="ARBA00006194"/>
    </source>
</evidence>
<dbReference type="PATRIC" id="fig|1685125.3.peg.160"/>
<dbReference type="FunFam" id="3.30.420.80:FF:000007">
    <property type="entry name" value="30S ribosomal protein S11"/>
    <property type="match status" value="1"/>
</dbReference>
<dbReference type="InterPro" id="IPR036967">
    <property type="entry name" value="Ribosomal_uS11_sf"/>
</dbReference>
<comment type="caution">
    <text evidence="9">The sequence shown here is derived from an EMBL/GenBank/DDBJ whole genome shotgun (WGS) entry which is preliminary data.</text>
</comment>
<evidence type="ECO:0000313" key="10">
    <source>
        <dbReference type="Proteomes" id="UP000054016"/>
    </source>
</evidence>
<comment type="similarity">
    <text evidence="1 7">Belongs to the universal ribosomal protein uS11 family.</text>
</comment>
<evidence type="ECO:0000256" key="8">
    <source>
        <dbReference type="SAM" id="MobiDB-lite"/>
    </source>
</evidence>
<name>A0A0M0BV37_9ARCH</name>
<dbReference type="PIRSF" id="PIRSF002131">
    <property type="entry name" value="Ribosomal_S11"/>
    <property type="match status" value="1"/>
</dbReference>
<evidence type="ECO:0000256" key="4">
    <source>
        <dbReference type="ARBA" id="ARBA00022884"/>
    </source>
</evidence>
<dbReference type="GO" id="GO:0005840">
    <property type="term" value="C:ribosome"/>
    <property type="evidence" value="ECO:0007669"/>
    <property type="project" value="UniProtKB-KW"/>
</dbReference>
<comment type="subunit">
    <text evidence="2 7">Part of the 30S ribosomal subunit.</text>
</comment>
<dbReference type="NCBIfam" id="TIGR03628">
    <property type="entry name" value="arch_S11P"/>
    <property type="match status" value="1"/>
</dbReference>
<dbReference type="HAMAP" id="MF_01310">
    <property type="entry name" value="Ribosomal_uS11"/>
    <property type="match status" value="1"/>
</dbReference>
<keyword evidence="4 7" id="KW-0694">RNA-binding</keyword>
<dbReference type="NCBIfam" id="NF007176">
    <property type="entry name" value="PRK09607.1"/>
    <property type="match status" value="1"/>
</dbReference>
<dbReference type="AlphaFoldDB" id="A0A0M0BV37"/>
<proteinExistence type="inferred from homology"/>